<feature type="compositionally biased region" description="Low complexity" evidence="7">
    <location>
        <begin position="56"/>
        <end position="70"/>
    </location>
</feature>
<gene>
    <name evidence="8" type="ORF">B0T18DRAFT_478869</name>
</gene>
<evidence type="ECO:0000313" key="9">
    <source>
        <dbReference type="Proteomes" id="UP001172155"/>
    </source>
</evidence>
<dbReference type="Gene3D" id="2.130.10.10">
    <property type="entry name" value="YVTN repeat-like/Quinoprotein amine dehydrogenase"/>
    <property type="match status" value="1"/>
</dbReference>
<feature type="repeat" description="WD" evidence="6">
    <location>
        <begin position="127"/>
        <end position="170"/>
    </location>
</feature>
<comment type="subcellular location">
    <subcellularLocation>
        <location evidence="1">Cytoplasm</location>
    </subcellularLocation>
</comment>
<feature type="region of interest" description="Disordered" evidence="7">
    <location>
        <begin position="52"/>
        <end position="76"/>
    </location>
</feature>
<dbReference type="SUPFAM" id="SSF50978">
    <property type="entry name" value="WD40 repeat-like"/>
    <property type="match status" value="1"/>
</dbReference>
<dbReference type="InterPro" id="IPR036322">
    <property type="entry name" value="WD40_repeat_dom_sf"/>
</dbReference>
<keyword evidence="4" id="KW-0677">Repeat</keyword>
<dbReference type="GO" id="GO:0071013">
    <property type="term" value="C:catalytic step 2 spliceosome"/>
    <property type="evidence" value="ECO:0007669"/>
    <property type="project" value="TreeGrafter"/>
</dbReference>
<evidence type="ECO:0000256" key="6">
    <source>
        <dbReference type="PROSITE-ProRule" id="PRU00221"/>
    </source>
</evidence>
<comment type="caution">
    <text evidence="8">The sequence shown here is derived from an EMBL/GenBank/DDBJ whole genome shotgun (WGS) entry which is preliminary data.</text>
</comment>
<dbReference type="PRINTS" id="PR00320">
    <property type="entry name" value="GPROTEINBRPT"/>
</dbReference>
<dbReference type="PANTHER" id="PTHR22842">
    <property type="entry name" value="WD40 REPEAT PROTEIN"/>
    <property type="match status" value="1"/>
</dbReference>
<dbReference type="GO" id="GO:0005737">
    <property type="term" value="C:cytoplasm"/>
    <property type="evidence" value="ECO:0007669"/>
    <property type="project" value="UniProtKB-SubCell"/>
</dbReference>
<reference evidence="8" key="1">
    <citation type="submission" date="2023-06" db="EMBL/GenBank/DDBJ databases">
        <title>Genome-scale phylogeny and comparative genomics of the fungal order Sordariales.</title>
        <authorList>
            <consortium name="Lawrence Berkeley National Laboratory"/>
            <person name="Hensen N."/>
            <person name="Bonometti L."/>
            <person name="Westerberg I."/>
            <person name="Brannstrom I.O."/>
            <person name="Guillou S."/>
            <person name="Cros-Aarteil S."/>
            <person name="Calhoun S."/>
            <person name="Haridas S."/>
            <person name="Kuo A."/>
            <person name="Mondo S."/>
            <person name="Pangilinan J."/>
            <person name="Riley R."/>
            <person name="LaButti K."/>
            <person name="Andreopoulos B."/>
            <person name="Lipzen A."/>
            <person name="Chen C."/>
            <person name="Yanf M."/>
            <person name="Daum C."/>
            <person name="Ng V."/>
            <person name="Clum A."/>
            <person name="Steindorff A."/>
            <person name="Ohm R."/>
            <person name="Martin F."/>
            <person name="Silar P."/>
            <person name="Natvig D."/>
            <person name="Lalanne C."/>
            <person name="Gautier V."/>
            <person name="Ament-velasquez S.L."/>
            <person name="Kruys A."/>
            <person name="Hutchinson M.I."/>
            <person name="Powell A.J."/>
            <person name="Barry K."/>
            <person name="Miller A.N."/>
            <person name="Grigoriev I.V."/>
            <person name="Debuchy R."/>
            <person name="Gladieux P."/>
            <person name="Thoren M.H."/>
            <person name="Johannesson H."/>
        </authorList>
    </citation>
    <scope>NUCLEOTIDE SEQUENCE</scope>
    <source>
        <strain evidence="8">SMH3187-1</strain>
    </source>
</reference>
<dbReference type="PANTHER" id="PTHR22842:SF3">
    <property type="entry name" value="WD REPEAT DOMAIN-CONTAINING PROTEIN 83"/>
    <property type="match status" value="1"/>
</dbReference>
<organism evidence="8 9">
    <name type="scientific">Schizothecium vesticola</name>
    <dbReference type="NCBI Taxonomy" id="314040"/>
    <lineage>
        <taxon>Eukaryota</taxon>
        <taxon>Fungi</taxon>
        <taxon>Dikarya</taxon>
        <taxon>Ascomycota</taxon>
        <taxon>Pezizomycotina</taxon>
        <taxon>Sordariomycetes</taxon>
        <taxon>Sordariomycetidae</taxon>
        <taxon>Sordariales</taxon>
        <taxon>Schizotheciaceae</taxon>
        <taxon>Schizothecium</taxon>
    </lineage>
</organism>
<dbReference type="AlphaFoldDB" id="A0AA40F6U1"/>
<dbReference type="EMBL" id="JAUKUD010000002">
    <property type="protein sequence ID" value="KAK0752225.1"/>
    <property type="molecule type" value="Genomic_DNA"/>
</dbReference>
<name>A0AA40F6U1_9PEZI</name>
<dbReference type="InterPro" id="IPR020472">
    <property type="entry name" value="WD40_PAC1"/>
</dbReference>
<evidence type="ECO:0000256" key="7">
    <source>
        <dbReference type="SAM" id="MobiDB-lite"/>
    </source>
</evidence>
<dbReference type="CDD" id="cd00200">
    <property type="entry name" value="WD40"/>
    <property type="match status" value="1"/>
</dbReference>
<dbReference type="GO" id="GO:0000398">
    <property type="term" value="P:mRNA splicing, via spliceosome"/>
    <property type="evidence" value="ECO:0007669"/>
    <property type="project" value="TreeGrafter"/>
</dbReference>
<feature type="repeat" description="WD" evidence="6">
    <location>
        <begin position="88"/>
        <end position="126"/>
    </location>
</feature>
<dbReference type="InterPro" id="IPR051980">
    <property type="entry name" value="WD_repeat_MORG1"/>
</dbReference>
<dbReference type="PROSITE" id="PS50082">
    <property type="entry name" value="WD_REPEATS_2"/>
    <property type="match status" value="2"/>
</dbReference>
<evidence type="ECO:0000256" key="4">
    <source>
        <dbReference type="ARBA" id="ARBA00022737"/>
    </source>
</evidence>
<dbReference type="InterPro" id="IPR015943">
    <property type="entry name" value="WD40/YVTN_repeat-like_dom_sf"/>
</dbReference>
<evidence type="ECO:0000256" key="5">
    <source>
        <dbReference type="ARBA" id="ARBA00038145"/>
    </source>
</evidence>
<dbReference type="Proteomes" id="UP001172155">
    <property type="component" value="Unassembled WGS sequence"/>
</dbReference>
<comment type="similarity">
    <text evidence="5">Belongs to the WD repeat MORG1 family.</text>
</comment>
<dbReference type="PROSITE" id="PS00678">
    <property type="entry name" value="WD_REPEATS_1"/>
    <property type="match status" value="1"/>
</dbReference>
<evidence type="ECO:0000256" key="3">
    <source>
        <dbReference type="ARBA" id="ARBA00022574"/>
    </source>
</evidence>
<evidence type="ECO:0000256" key="2">
    <source>
        <dbReference type="ARBA" id="ARBA00022490"/>
    </source>
</evidence>
<dbReference type="PROSITE" id="PS50294">
    <property type="entry name" value="WD_REPEATS_REGION"/>
    <property type="match status" value="2"/>
</dbReference>
<sequence length="373" mass="39582">MPPPFSSFPSTPIAQLLGSNGPIHAVTYSSPPSPYILTGSSDRLIRLYNPTPSPPITHHSNTITTTHPPSQTSPIPPGRLITTFPPLHSHPILSLAISPSNATFLSSGGDRTLFLWDVATSLSTRRFHGHAGRVNAVAFAGGGGDALALSGGLDGTVRIWDLRSASTKAVQVLTEARDAVTSVVAPSGGWEVVAGSVDGRVRGYDVRMGRCVVDVVGASVTSLCLDGEGGGETVLVGGLDSKVRMMDRRDGRCLRVYEGEGWRNEGVRVQSCFGGAGRWVVAGDEFPVDEEGGEGRVWAWDVMTGRVVARLGVPWGPGRRMGVGADGREKGRRNVVSCVAWKDGGRGDQFCVGGRRGWSRFLGGDRREARQDD</sequence>
<evidence type="ECO:0000256" key="1">
    <source>
        <dbReference type="ARBA" id="ARBA00004496"/>
    </source>
</evidence>
<proteinExistence type="inferred from homology"/>
<keyword evidence="2" id="KW-0963">Cytoplasm</keyword>
<keyword evidence="3 6" id="KW-0853">WD repeat</keyword>
<protein>
    <submittedName>
        <fullName evidence="8">WD40-repeat-containing domain protein</fullName>
    </submittedName>
</protein>
<dbReference type="SMART" id="SM00320">
    <property type="entry name" value="WD40"/>
    <property type="match status" value="5"/>
</dbReference>
<keyword evidence="9" id="KW-1185">Reference proteome</keyword>
<accession>A0AA40F6U1</accession>
<dbReference type="InterPro" id="IPR019775">
    <property type="entry name" value="WD40_repeat_CS"/>
</dbReference>
<dbReference type="InterPro" id="IPR001680">
    <property type="entry name" value="WD40_rpt"/>
</dbReference>
<dbReference type="Pfam" id="PF00400">
    <property type="entry name" value="WD40"/>
    <property type="match status" value="4"/>
</dbReference>
<evidence type="ECO:0000313" key="8">
    <source>
        <dbReference type="EMBL" id="KAK0752225.1"/>
    </source>
</evidence>